<name>A0ABD5Z4E4_9EURY</name>
<organism evidence="2 3">
    <name type="scientific">Halospeciosus flavus</name>
    <dbReference type="NCBI Taxonomy" id="3032283"/>
    <lineage>
        <taxon>Archaea</taxon>
        <taxon>Methanobacteriati</taxon>
        <taxon>Methanobacteriota</taxon>
        <taxon>Stenosarchaea group</taxon>
        <taxon>Halobacteria</taxon>
        <taxon>Halobacteriales</taxon>
        <taxon>Halobacteriaceae</taxon>
        <taxon>Halospeciosus</taxon>
    </lineage>
</organism>
<sequence length="60" mass="6448">MAGLLTTLYVLVMVAFGIAGVFYMMWTGEEGISTPSKRSDYLRAVAVTALLVYMVGAVLV</sequence>
<keyword evidence="1" id="KW-0472">Membrane</keyword>
<keyword evidence="3" id="KW-1185">Reference proteome</keyword>
<protein>
    <submittedName>
        <fullName evidence="2">Uncharacterized protein</fullName>
    </submittedName>
</protein>
<dbReference type="EMBL" id="JBHTAR010000011">
    <property type="protein sequence ID" value="MFC7199868.1"/>
    <property type="molecule type" value="Genomic_DNA"/>
</dbReference>
<accession>A0ABD5Z4E4</accession>
<dbReference type="Proteomes" id="UP001596447">
    <property type="component" value="Unassembled WGS sequence"/>
</dbReference>
<dbReference type="AlphaFoldDB" id="A0ABD5Z4E4"/>
<proteinExistence type="predicted"/>
<evidence type="ECO:0000313" key="2">
    <source>
        <dbReference type="EMBL" id="MFC7199868.1"/>
    </source>
</evidence>
<evidence type="ECO:0000256" key="1">
    <source>
        <dbReference type="SAM" id="Phobius"/>
    </source>
</evidence>
<reference evidence="2 3" key="1">
    <citation type="journal article" date="2019" name="Int. J. Syst. Evol. Microbiol.">
        <title>The Global Catalogue of Microorganisms (GCM) 10K type strain sequencing project: providing services to taxonomists for standard genome sequencing and annotation.</title>
        <authorList>
            <consortium name="The Broad Institute Genomics Platform"/>
            <consortium name="The Broad Institute Genome Sequencing Center for Infectious Disease"/>
            <person name="Wu L."/>
            <person name="Ma J."/>
        </authorList>
    </citation>
    <scope>NUCLEOTIDE SEQUENCE [LARGE SCALE GENOMIC DNA]</scope>
    <source>
        <strain evidence="2 3">XZGYJ-43</strain>
    </source>
</reference>
<keyword evidence="1" id="KW-1133">Transmembrane helix</keyword>
<feature type="transmembrane region" description="Helical" evidence="1">
    <location>
        <begin position="40"/>
        <end position="59"/>
    </location>
</feature>
<gene>
    <name evidence="2" type="ORF">ACFQJ9_10695</name>
</gene>
<evidence type="ECO:0000313" key="3">
    <source>
        <dbReference type="Proteomes" id="UP001596447"/>
    </source>
</evidence>
<comment type="caution">
    <text evidence="2">The sequence shown here is derived from an EMBL/GenBank/DDBJ whole genome shotgun (WGS) entry which is preliminary data.</text>
</comment>
<feature type="transmembrane region" description="Helical" evidence="1">
    <location>
        <begin position="6"/>
        <end position="28"/>
    </location>
</feature>
<dbReference type="RefSeq" id="WP_279529791.1">
    <property type="nucleotide sequence ID" value="NZ_CP122312.1"/>
</dbReference>
<keyword evidence="1" id="KW-0812">Transmembrane</keyword>